<dbReference type="OrthoDB" id="200924at2759"/>
<keyword evidence="17" id="KW-1185">Reference proteome</keyword>
<dbReference type="RefSeq" id="XP_011307620.1">
    <property type="nucleotide sequence ID" value="XM_011309318.1"/>
</dbReference>
<feature type="binding site" evidence="13">
    <location>
        <begin position="347"/>
        <end position="349"/>
    </location>
    <ligand>
        <name>GTP</name>
        <dbReference type="ChEBI" id="CHEBI:37565"/>
    </ligand>
</feature>
<dbReference type="EC" id="2.7.7.50" evidence="10"/>
<evidence type="ECO:0000256" key="10">
    <source>
        <dbReference type="PIRNR" id="PIRNR036958"/>
    </source>
</evidence>
<evidence type="ECO:0000313" key="19">
    <source>
        <dbReference type="RefSeq" id="XP_011307621.1"/>
    </source>
</evidence>
<gene>
    <name evidence="16" type="primary">Rngtt</name>
    <name evidence="18 19" type="synonym">mRNA-cap</name>
    <name evidence="16" type="ORF">g.1657</name>
</gene>
<dbReference type="CTD" id="32379"/>
<comment type="catalytic activity">
    <reaction evidence="9">
        <text>a 5'-end diphospho-ribonucleoside in mRNA + GTP + H(+) = a 5'-end (5'-triphosphoguanosine)-ribonucleoside in mRNA + diphosphate</text>
        <dbReference type="Rhea" id="RHEA:67012"/>
        <dbReference type="Rhea" id="RHEA-COMP:17165"/>
        <dbReference type="Rhea" id="RHEA-COMP:17166"/>
        <dbReference type="ChEBI" id="CHEBI:15378"/>
        <dbReference type="ChEBI" id="CHEBI:33019"/>
        <dbReference type="ChEBI" id="CHEBI:37565"/>
        <dbReference type="ChEBI" id="CHEBI:167616"/>
        <dbReference type="ChEBI" id="CHEBI:167617"/>
        <dbReference type="EC" id="2.7.7.50"/>
    </reaction>
    <physiologicalReaction direction="left-to-right" evidence="9">
        <dbReference type="Rhea" id="RHEA:67013"/>
    </physiologicalReaction>
</comment>
<accession>A0A9R1TEG6</accession>
<dbReference type="InterPro" id="IPR001339">
    <property type="entry name" value="mRNA_cap_enzyme_adenylation"/>
</dbReference>
<dbReference type="Proteomes" id="UP000694866">
    <property type="component" value="Unplaced"/>
</dbReference>
<feature type="binding site" evidence="13">
    <location>
        <begin position="534"/>
        <end position="539"/>
    </location>
    <ligand>
        <name>GTP</name>
        <dbReference type="ChEBI" id="CHEBI:37565"/>
    </ligand>
</feature>
<keyword evidence="5 10" id="KW-0547">Nucleotide-binding</keyword>
<evidence type="ECO:0000256" key="6">
    <source>
        <dbReference type="ARBA" id="ARBA00023042"/>
    </source>
</evidence>
<name>A0A0C9R0J2_9HYME</name>
<keyword evidence="7 10" id="KW-0342">GTP-binding</keyword>
<keyword evidence="4 10" id="KW-0548">Nucleotidyltransferase</keyword>
<keyword evidence="6 10" id="KW-0506">mRNA capping</keyword>
<evidence type="ECO:0000313" key="16">
    <source>
        <dbReference type="EMBL" id="JAG70113.1"/>
    </source>
</evidence>
<comment type="similarity">
    <text evidence="10">In the C-terminal section; belongs to the eukaryotic GTase family.</text>
</comment>
<organism evidence="16">
    <name type="scientific">Fopius arisanus</name>
    <dbReference type="NCBI Taxonomy" id="64838"/>
    <lineage>
        <taxon>Eukaryota</taxon>
        <taxon>Metazoa</taxon>
        <taxon>Ecdysozoa</taxon>
        <taxon>Arthropoda</taxon>
        <taxon>Hexapoda</taxon>
        <taxon>Insecta</taxon>
        <taxon>Pterygota</taxon>
        <taxon>Neoptera</taxon>
        <taxon>Endopterygota</taxon>
        <taxon>Hymenoptera</taxon>
        <taxon>Apocrita</taxon>
        <taxon>Ichneumonoidea</taxon>
        <taxon>Braconidae</taxon>
        <taxon>Opiinae</taxon>
        <taxon>Fopius</taxon>
    </lineage>
</organism>
<dbReference type="KEGG" id="fas:105269236"/>
<dbReference type="EMBL" id="GBYB01000346">
    <property type="protein sequence ID" value="JAG70113.1"/>
    <property type="molecule type" value="Transcribed_RNA"/>
</dbReference>
<dbReference type="InterPro" id="IPR012340">
    <property type="entry name" value="NA-bd_OB-fold"/>
</dbReference>
<dbReference type="GO" id="GO:0004651">
    <property type="term" value="F:polynucleotide 5'-phosphatase activity"/>
    <property type="evidence" value="ECO:0007669"/>
    <property type="project" value="UniProtKB-UniRule"/>
</dbReference>
<dbReference type="Pfam" id="PF03919">
    <property type="entry name" value="mRNA_cap_C"/>
    <property type="match status" value="1"/>
</dbReference>
<feature type="binding site" evidence="13">
    <location>
        <begin position="464"/>
        <end position="466"/>
    </location>
    <ligand>
        <name>GTP</name>
        <dbReference type="ChEBI" id="CHEBI:37565"/>
    </ligand>
</feature>
<dbReference type="SUPFAM" id="SSF50249">
    <property type="entry name" value="Nucleic acid-binding proteins"/>
    <property type="match status" value="1"/>
</dbReference>
<feature type="active site" description="Phosphocysteine intermediate" evidence="11">
    <location>
        <position position="132"/>
    </location>
</feature>
<dbReference type="InterPro" id="IPR000387">
    <property type="entry name" value="Tyr_Pase_dom"/>
</dbReference>
<dbReference type="SUPFAM" id="SSF52799">
    <property type="entry name" value="(Phosphotyrosine protein) phosphatases II"/>
    <property type="match status" value="1"/>
</dbReference>
<dbReference type="PROSITE" id="PS00383">
    <property type="entry name" value="TYR_PHOSPHATASE_1"/>
    <property type="match status" value="1"/>
</dbReference>
<dbReference type="FunFam" id="3.30.470.30:FF:000040">
    <property type="entry name" value="mRNA-capping enzyme"/>
    <property type="match status" value="1"/>
</dbReference>
<sequence length="590" mass="67646">MSRNSSDKGPVPPRWLHCPRKSNRFIADKFLAFKTPLSSDYDSQVPEENRFAVSFIFDSLKNQRTKMGLWIDLTNTSRFYDKKEVEAYGCRYLKLACRGHGETPSEDQTNTFIKICKTFIAKNPLEIIGVHCTHGFNRTGFLIISYLVETEFSDVEGGLYSFSIARPPGIYKGDYIQELFRHYSDIADAPPPPARPTWCLEYDDAGVEDTDEVPESGSSGQTNGNKRRREFNAKNPVFMAGVPNVEVVKEPRKIAGIQARVQQMCGWETGGFPGSQPVSMDKTNLRLLHEKPYRVSWKADGTRYMLLIQGDGELYFIDRNNSVFEIKGLTFPHPRDVTRQLRDTLLDGEMVIDKDKGIEYPRYLAYDVIMYDGKDVSKNSFYPDRYTIIEKEIMEGRHRAMKDGRLRREREPISVRIKQFWELTQAKSLLSEKFANMLSHEPDGLIFQPAKEPYTPGPANDVLKWKPLSMNSVDFKLKIVTESGPGILPRKIGHLFVGGLDIPFGEITSLKGCKELNNKIIECKSEKGRWVFMRERTDKSFPNSYKTARAVCASIKDPVTKEILLEFIEHNRFVDDADLMPPPKRMKHER</sequence>
<evidence type="ECO:0000259" key="15">
    <source>
        <dbReference type="PROSITE" id="PS50056"/>
    </source>
</evidence>
<dbReference type="GO" id="GO:0005524">
    <property type="term" value="F:ATP binding"/>
    <property type="evidence" value="ECO:0007669"/>
    <property type="project" value="InterPro"/>
</dbReference>
<reference evidence="16" key="1">
    <citation type="submission" date="2015-01" db="EMBL/GenBank/DDBJ databases">
        <title>Transcriptome Assembly of Fopius arisanus.</title>
        <authorList>
            <person name="Geib S."/>
        </authorList>
    </citation>
    <scope>NUCLEOTIDE SEQUENCE</scope>
</reference>
<dbReference type="GeneID" id="105269236"/>
<reference evidence="18 19" key="2">
    <citation type="submission" date="2025-04" db="UniProtKB">
        <authorList>
            <consortium name="RefSeq"/>
        </authorList>
    </citation>
    <scope>IDENTIFICATION</scope>
    <source>
        <strain evidence="18 19">USDA-PBARC FA_bdor</strain>
        <tissue evidence="18 19">Whole organism</tissue>
    </source>
</reference>
<dbReference type="CDD" id="cd17664">
    <property type="entry name" value="Mce1_N"/>
    <property type="match status" value="1"/>
</dbReference>
<dbReference type="FunFam" id="2.40.50.140:FF:000291">
    <property type="entry name" value="mRNA-capping enzyme"/>
    <property type="match status" value="1"/>
</dbReference>
<dbReference type="PROSITE" id="PS50056">
    <property type="entry name" value="TYR_PHOSPHATASE_2"/>
    <property type="match status" value="1"/>
</dbReference>
<proteinExistence type="inferred from homology"/>
<feature type="domain" description="Tyrosine specific protein phosphatases" evidence="15">
    <location>
        <begin position="110"/>
        <end position="177"/>
    </location>
</feature>
<evidence type="ECO:0000256" key="12">
    <source>
        <dbReference type="PIRSR" id="PIRSR036958-2"/>
    </source>
</evidence>
<dbReference type="Pfam" id="PF01331">
    <property type="entry name" value="mRNA_cap_enzyme"/>
    <property type="match status" value="1"/>
</dbReference>
<dbReference type="Pfam" id="PF22785">
    <property type="entry name" value="Tc-R-P"/>
    <property type="match status" value="1"/>
</dbReference>
<keyword evidence="10" id="KW-0378">Hydrolase</keyword>
<evidence type="ECO:0000256" key="7">
    <source>
        <dbReference type="ARBA" id="ARBA00023134"/>
    </source>
</evidence>
<comment type="function">
    <text evidence="10">Bifunctional mRNA-capping enzyme exhibiting RNA 5'-triphosphate monophosphatase activity in the N-terminal part and mRNA guanylyltransferase activity in the C-terminal part. Catalyzes the first two steps of cap formation: by removing the gamma-phosphate from the 5'-triphosphate end of nascent mRNA to yield a diphosphate end, and by transferring the GMP moiety of GTP to the 5'-diphosphate terminus of RNA via a covalent enzyme-GMP reaction intermediate.</text>
</comment>
<evidence type="ECO:0000256" key="11">
    <source>
        <dbReference type="PIRSR" id="PIRSR036958-1"/>
    </source>
</evidence>
<accession>A0A0C9R0J2</accession>
<dbReference type="CDD" id="cd07895">
    <property type="entry name" value="Adenylation_mRNA_capping"/>
    <property type="match status" value="1"/>
</dbReference>
<keyword evidence="2 10" id="KW-0507">mRNA processing</keyword>
<evidence type="ECO:0000256" key="4">
    <source>
        <dbReference type="ARBA" id="ARBA00022695"/>
    </source>
</evidence>
<keyword evidence="3 10" id="KW-0808">Transferase</keyword>
<dbReference type="PANTHER" id="PTHR10367">
    <property type="entry name" value="MRNA-CAPPING ENZYME"/>
    <property type="match status" value="1"/>
</dbReference>
<dbReference type="InterPro" id="IPR017074">
    <property type="entry name" value="mRNA_cap_enz_bifunc"/>
</dbReference>
<evidence type="ECO:0000313" key="17">
    <source>
        <dbReference type="Proteomes" id="UP000694866"/>
    </source>
</evidence>
<dbReference type="InterPro" id="IPR016130">
    <property type="entry name" value="Tyr_Pase_AS"/>
</dbReference>
<evidence type="ECO:0000256" key="14">
    <source>
        <dbReference type="SAM" id="MobiDB-lite"/>
    </source>
</evidence>
<dbReference type="GO" id="GO:0004721">
    <property type="term" value="F:phosphoprotein phosphatase activity"/>
    <property type="evidence" value="ECO:0007669"/>
    <property type="project" value="UniProtKB-UniRule"/>
</dbReference>
<evidence type="ECO:0000256" key="1">
    <source>
        <dbReference type="ARBA" id="ARBA00004123"/>
    </source>
</evidence>
<dbReference type="Gene3D" id="2.40.50.140">
    <property type="entry name" value="Nucleic acid-binding proteins"/>
    <property type="match status" value="1"/>
</dbReference>
<evidence type="ECO:0000256" key="9">
    <source>
        <dbReference type="ARBA" id="ARBA00044624"/>
    </source>
</evidence>
<feature type="region of interest" description="Disordered" evidence="14">
    <location>
        <begin position="208"/>
        <end position="228"/>
    </location>
</feature>
<dbReference type="FunFam" id="3.90.190.10:FF:000040">
    <property type="entry name" value="mRNA-capping enzyme"/>
    <property type="match status" value="1"/>
</dbReference>
<comment type="catalytic activity">
    <reaction evidence="10">
        <text>a 5'-end triphospho-ribonucleoside in mRNA + H2O = a 5'-end diphospho-ribonucleoside in mRNA + phosphate + H(+)</text>
        <dbReference type="Rhea" id="RHEA:67004"/>
        <dbReference type="Rhea" id="RHEA-COMP:17164"/>
        <dbReference type="Rhea" id="RHEA-COMP:17165"/>
        <dbReference type="ChEBI" id="CHEBI:15377"/>
        <dbReference type="ChEBI" id="CHEBI:15378"/>
        <dbReference type="ChEBI" id="CHEBI:43474"/>
        <dbReference type="ChEBI" id="CHEBI:167616"/>
        <dbReference type="ChEBI" id="CHEBI:167618"/>
        <dbReference type="EC" id="3.6.1.74"/>
    </reaction>
</comment>
<comment type="subcellular location">
    <subcellularLocation>
        <location evidence="1 10">Nucleus</location>
    </subcellularLocation>
</comment>
<evidence type="ECO:0000256" key="13">
    <source>
        <dbReference type="PIRSR" id="PIRSR036958-3"/>
    </source>
</evidence>
<dbReference type="AlphaFoldDB" id="A0A0C9R0J2"/>
<comment type="similarity">
    <text evidence="10">In the N-terminal section; belongs to the non-receptor class of the protein-tyrosine phosphatase family.</text>
</comment>
<dbReference type="InterPro" id="IPR051029">
    <property type="entry name" value="mRNA_Capping_Enz/RNA_Phosphat"/>
</dbReference>
<evidence type="ECO:0000256" key="8">
    <source>
        <dbReference type="ARBA" id="ARBA00023242"/>
    </source>
</evidence>
<dbReference type="GO" id="GO:0005634">
    <property type="term" value="C:nucleus"/>
    <property type="evidence" value="ECO:0007669"/>
    <property type="project" value="UniProtKB-SubCell"/>
</dbReference>
<dbReference type="RefSeq" id="XP_011307621.1">
    <property type="nucleotide sequence ID" value="XM_011309319.1"/>
</dbReference>
<dbReference type="GO" id="GO:0140818">
    <property type="term" value="F:mRNA 5'-triphosphate monophosphatase activity"/>
    <property type="evidence" value="ECO:0007669"/>
    <property type="project" value="UniProtKB-EC"/>
</dbReference>
<evidence type="ECO:0000256" key="5">
    <source>
        <dbReference type="ARBA" id="ARBA00022741"/>
    </source>
</evidence>
<dbReference type="GO" id="GO:0005525">
    <property type="term" value="F:GTP binding"/>
    <property type="evidence" value="ECO:0007669"/>
    <property type="project" value="UniProtKB-UniRule"/>
</dbReference>
<dbReference type="EC" id="3.6.1.74" evidence="10"/>
<accession>A0A9R1U5B2</accession>
<keyword evidence="8 10" id="KW-0539">Nucleus</keyword>
<dbReference type="GO" id="GO:0006370">
    <property type="term" value="P:7-methylguanosine mRNA capping"/>
    <property type="evidence" value="ECO:0007669"/>
    <property type="project" value="UniProtKB-UniRule"/>
</dbReference>
<dbReference type="SUPFAM" id="SSF56091">
    <property type="entry name" value="DNA ligase/mRNA capping enzyme, catalytic domain"/>
    <property type="match status" value="1"/>
</dbReference>
<evidence type="ECO:0000256" key="3">
    <source>
        <dbReference type="ARBA" id="ARBA00022679"/>
    </source>
</evidence>
<dbReference type="PIRSF" id="PIRSF036958">
    <property type="entry name" value="mRNA_capping_HCE"/>
    <property type="match status" value="1"/>
</dbReference>
<dbReference type="Gene3D" id="3.90.190.10">
    <property type="entry name" value="Protein tyrosine phosphatase superfamily"/>
    <property type="match status" value="1"/>
</dbReference>
<feature type="binding site" evidence="13">
    <location>
        <position position="303"/>
    </location>
    <ligand>
        <name>GTP</name>
        <dbReference type="ChEBI" id="CHEBI:37565"/>
    </ligand>
</feature>
<evidence type="ECO:0000256" key="2">
    <source>
        <dbReference type="ARBA" id="ARBA00022664"/>
    </source>
</evidence>
<dbReference type="Gene3D" id="3.30.470.30">
    <property type="entry name" value="DNA ligase/mRNA capping enzyme"/>
    <property type="match status" value="1"/>
</dbReference>
<dbReference type="PANTHER" id="PTHR10367:SF17">
    <property type="entry name" value="MRNA-CAPPING ENZYME"/>
    <property type="match status" value="1"/>
</dbReference>
<dbReference type="InterPro" id="IPR029021">
    <property type="entry name" value="Prot-tyrosine_phosphatase-like"/>
</dbReference>
<evidence type="ECO:0000313" key="18">
    <source>
        <dbReference type="RefSeq" id="XP_011307620.1"/>
    </source>
</evidence>
<dbReference type="InterPro" id="IPR013846">
    <property type="entry name" value="mRNA_cap_enzyme_C"/>
</dbReference>
<protein>
    <recommendedName>
        <fullName evidence="10">mRNA-capping enzyme</fullName>
    </recommendedName>
    <domain>
        <recommendedName>
            <fullName evidence="10">mRNA 5'-triphosphate monophosphatase</fullName>
            <ecNumber evidence="10">3.6.1.74</ecNumber>
        </recommendedName>
        <alternativeName>
            <fullName evidence="10">mRNA 5'-phosphatase</fullName>
        </alternativeName>
    </domain>
    <domain>
        <recommendedName>
            <fullName evidence="10">mRNA guanylyltransferase</fullName>
            <ecNumber evidence="10">2.7.7.50</ecNumber>
        </recommendedName>
        <alternativeName>
            <fullName evidence="10">GTP--RNA guanylyltransferase</fullName>
            <shortName evidence="10">GTase</shortName>
        </alternativeName>
    </domain>
</protein>
<feature type="binding site" evidence="13">
    <location>
        <position position="319"/>
    </location>
    <ligand>
        <name>GTP</name>
        <dbReference type="ChEBI" id="CHEBI:37565"/>
    </ligand>
</feature>
<feature type="active site" description="N6-GMP-lysine intermediate" evidence="12">
    <location>
        <position position="298"/>
    </location>
</feature>
<dbReference type="GO" id="GO:0004484">
    <property type="term" value="F:mRNA guanylyltransferase activity"/>
    <property type="evidence" value="ECO:0007669"/>
    <property type="project" value="UniProtKB-UniRule"/>
</dbReference>